<reference evidence="12 13" key="1">
    <citation type="submission" date="2021-05" db="EMBL/GenBank/DDBJ databases">
        <title>Novel Bacillus species.</title>
        <authorList>
            <person name="Liu G."/>
        </authorList>
    </citation>
    <scope>NUCLEOTIDE SEQUENCE [LARGE SCALE GENOMIC DNA]</scope>
    <source>
        <strain evidence="13">FJAT-49780</strain>
    </source>
</reference>
<dbReference type="NCBIfam" id="TIGR00350">
    <property type="entry name" value="lytR_cpsA_psr"/>
    <property type="match status" value="1"/>
</dbReference>
<name>A0A942TJL8_9BACI</name>
<organism evidence="12 13">
    <name type="scientific">Lederbergia citri</name>
    <dbReference type="NCBI Taxonomy" id="2833580"/>
    <lineage>
        <taxon>Bacteria</taxon>
        <taxon>Bacillati</taxon>
        <taxon>Bacillota</taxon>
        <taxon>Bacilli</taxon>
        <taxon>Bacillales</taxon>
        <taxon>Bacillaceae</taxon>
        <taxon>Lederbergia</taxon>
    </lineage>
</organism>
<comment type="function">
    <text evidence="9">May catalyze the final step in cell wall teichoic acid biosynthesis, the transfer of the anionic cell wall polymers (APs) from their lipid-linked precursor to the cell wall peptidoglycan (PG).</text>
</comment>
<keyword evidence="4 9" id="KW-0812">Transmembrane</keyword>
<dbReference type="InterPro" id="IPR050922">
    <property type="entry name" value="LytR/CpsA/Psr_CW_biosynth"/>
</dbReference>
<dbReference type="Gene3D" id="3.40.630.190">
    <property type="entry name" value="LCP protein"/>
    <property type="match status" value="1"/>
</dbReference>
<evidence type="ECO:0000256" key="2">
    <source>
        <dbReference type="ARBA" id="ARBA00022475"/>
    </source>
</evidence>
<evidence type="ECO:0000256" key="4">
    <source>
        <dbReference type="ARBA" id="ARBA00022692"/>
    </source>
</evidence>
<keyword evidence="3 9" id="KW-0808">Transferase</keyword>
<comment type="subcellular location">
    <subcellularLocation>
        <location evidence="9">Cell membrane</location>
        <topology evidence="9">Single-pass type II membrane protein</topology>
    </subcellularLocation>
</comment>
<dbReference type="EC" id="2.7.8.-" evidence="9"/>
<feature type="domain" description="Cell envelope-related transcriptional attenuator" evidence="11">
    <location>
        <begin position="85"/>
        <end position="228"/>
    </location>
</feature>
<keyword evidence="2 9" id="KW-1003">Cell membrane</keyword>
<gene>
    <name evidence="9" type="primary">tagU</name>
    <name evidence="12" type="ORF">KHA97_20940</name>
</gene>
<dbReference type="EMBL" id="JAGYPG010000004">
    <property type="protein sequence ID" value="MBS4197514.1"/>
    <property type="molecule type" value="Genomic_DNA"/>
</dbReference>
<evidence type="ECO:0000313" key="12">
    <source>
        <dbReference type="EMBL" id="MBS4197514.1"/>
    </source>
</evidence>
<evidence type="ECO:0000256" key="7">
    <source>
        <dbReference type="ARBA" id="ARBA00023136"/>
    </source>
</evidence>
<dbReference type="GO" id="GO:0070726">
    <property type="term" value="P:cell wall assembly"/>
    <property type="evidence" value="ECO:0007669"/>
    <property type="project" value="UniProtKB-UniRule"/>
</dbReference>
<dbReference type="InterPro" id="IPR004474">
    <property type="entry name" value="LytR_CpsA_psr"/>
</dbReference>
<feature type="topological domain" description="Extracellular" evidence="9">
    <location>
        <begin position="33"/>
        <end position="309"/>
    </location>
</feature>
<evidence type="ECO:0000259" key="11">
    <source>
        <dbReference type="Pfam" id="PF03816"/>
    </source>
</evidence>
<dbReference type="PANTHER" id="PTHR33392">
    <property type="entry name" value="POLYISOPRENYL-TEICHOIC ACID--PEPTIDOGLYCAN TEICHOIC ACID TRANSFERASE TAGU"/>
    <property type="match status" value="1"/>
</dbReference>
<evidence type="ECO:0000256" key="8">
    <source>
        <dbReference type="ARBA" id="ARBA00023316"/>
    </source>
</evidence>
<evidence type="ECO:0000313" key="13">
    <source>
        <dbReference type="Proteomes" id="UP000681414"/>
    </source>
</evidence>
<keyword evidence="7 9" id="KW-0472">Membrane</keyword>
<feature type="transmembrane region" description="Helical" evidence="10">
    <location>
        <begin position="12"/>
        <end position="35"/>
    </location>
</feature>
<dbReference type="RefSeq" id="WP_213126738.1">
    <property type="nucleotide sequence ID" value="NZ_JAGYPG010000004.1"/>
</dbReference>
<dbReference type="Proteomes" id="UP000681414">
    <property type="component" value="Unassembled WGS sequence"/>
</dbReference>
<evidence type="ECO:0000256" key="5">
    <source>
        <dbReference type="ARBA" id="ARBA00022968"/>
    </source>
</evidence>
<dbReference type="GO" id="GO:0016780">
    <property type="term" value="F:phosphotransferase activity, for other substituted phosphate groups"/>
    <property type="evidence" value="ECO:0007669"/>
    <property type="project" value="UniProtKB-UniRule"/>
</dbReference>
<sequence>MERQLRRKSKKTIKIILVTIFLLIAGVVTYGFSVYKNLNNAANKVHSPIDRSPEVERTSELSLKKKDPFSVLILGIDADEGEKGRSDSMILITVNPEKMSMDMLSIPRDTRVEIVGKGIDDKINHAYAFGDVEMSMNTVEKFLDIPVDYYMKMDMTGFKDIVDAIGGVDVNNDYEFSVGKNHFPVGQISMNGEEALDFVRMRKQDPRGDFGRQMRQRLVIQGALNKAANLSTLWKYTDILDALSKNVETNISFDEMKEMQKNYGDARQHIEQFQIEGTGAMIDGIWYYIVSEEERTKIQTGLKEHMGLM</sequence>
<evidence type="ECO:0000256" key="10">
    <source>
        <dbReference type="SAM" id="Phobius"/>
    </source>
</evidence>
<dbReference type="PANTHER" id="PTHR33392:SF6">
    <property type="entry name" value="POLYISOPRENYL-TEICHOIC ACID--PEPTIDOGLYCAN TEICHOIC ACID TRANSFERASE TAGU"/>
    <property type="match status" value="1"/>
</dbReference>
<protein>
    <recommendedName>
        <fullName evidence="9">Polyisoprenyl-teichoic acid--peptidoglycan teichoic acid transferase TagU</fullName>
        <ecNumber evidence="9">2.7.8.-</ecNumber>
    </recommendedName>
</protein>
<dbReference type="GO" id="GO:0005886">
    <property type="term" value="C:plasma membrane"/>
    <property type="evidence" value="ECO:0007669"/>
    <property type="project" value="UniProtKB-SubCell"/>
</dbReference>
<keyword evidence="5 9" id="KW-0735">Signal-anchor</keyword>
<comment type="pathway">
    <text evidence="9">Cell wall biogenesis.</text>
</comment>
<keyword evidence="8 9" id="KW-0961">Cell wall biogenesis/degradation</keyword>
<dbReference type="Pfam" id="PF03816">
    <property type="entry name" value="LytR_cpsA_psr"/>
    <property type="match status" value="1"/>
</dbReference>
<dbReference type="AlphaFoldDB" id="A0A942TJL8"/>
<accession>A0A942TJL8</accession>
<keyword evidence="13" id="KW-1185">Reference proteome</keyword>
<evidence type="ECO:0000256" key="3">
    <source>
        <dbReference type="ARBA" id="ARBA00022679"/>
    </source>
</evidence>
<evidence type="ECO:0000256" key="1">
    <source>
        <dbReference type="ARBA" id="ARBA00006068"/>
    </source>
</evidence>
<comment type="similarity">
    <text evidence="1 9">Belongs to the LytR/CpsA/Psr (LCP) family.</text>
</comment>
<comment type="caution">
    <text evidence="12">The sequence shown here is derived from an EMBL/GenBank/DDBJ whole genome shotgun (WGS) entry which is preliminary data.</text>
</comment>
<keyword evidence="6 9" id="KW-1133">Transmembrane helix</keyword>
<dbReference type="HAMAP" id="MF_01140">
    <property type="entry name" value="TagU_transferase"/>
    <property type="match status" value="1"/>
</dbReference>
<dbReference type="InterPro" id="IPR023734">
    <property type="entry name" value="TagU"/>
</dbReference>
<feature type="topological domain" description="Cytoplasmic" evidence="9">
    <location>
        <begin position="1"/>
        <end position="11"/>
    </location>
</feature>
<evidence type="ECO:0000256" key="9">
    <source>
        <dbReference type="HAMAP-Rule" id="MF_01140"/>
    </source>
</evidence>
<evidence type="ECO:0000256" key="6">
    <source>
        <dbReference type="ARBA" id="ARBA00022989"/>
    </source>
</evidence>
<proteinExistence type="inferred from homology"/>